<dbReference type="EMBL" id="BMHY01000007">
    <property type="protein sequence ID" value="GGG76508.1"/>
    <property type="molecule type" value="Genomic_DNA"/>
</dbReference>
<dbReference type="Proteomes" id="UP000600247">
    <property type="component" value="Unassembled WGS sequence"/>
</dbReference>
<accession>A0A917HEZ5</accession>
<evidence type="ECO:0000313" key="2">
    <source>
        <dbReference type="Proteomes" id="UP000600247"/>
    </source>
</evidence>
<protein>
    <recommendedName>
        <fullName evidence="3">Renal dipeptidase</fullName>
    </recommendedName>
</protein>
<dbReference type="AlphaFoldDB" id="A0A917HEZ5"/>
<proteinExistence type="predicted"/>
<dbReference type="RefSeq" id="WP_188890612.1">
    <property type="nucleotide sequence ID" value="NZ_BMHY01000007.1"/>
</dbReference>
<dbReference type="Pfam" id="PF14907">
    <property type="entry name" value="NTP_transf_5"/>
    <property type="match status" value="1"/>
</dbReference>
<organism evidence="1 2">
    <name type="scientific">Paenibacillus radicis</name>
    <name type="common">ex Gao et al. 2016</name>
    <dbReference type="NCBI Taxonomy" id="1737354"/>
    <lineage>
        <taxon>Bacteria</taxon>
        <taxon>Bacillati</taxon>
        <taxon>Bacillota</taxon>
        <taxon>Bacilli</taxon>
        <taxon>Bacillales</taxon>
        <taxon>Paenibacillaceae</taxon>
        <taxon>Paenibacillus</taxon>
    </lineage>
</organism>
<evidence type="ECO:0000313" key="1">
    <source>
        <dbReference type="EMBL" id="GGG76508.1"/>
    </source>
</evidence>
<comment type="caution">
    <text evidence="1">The sequence shown here is derived from an EMBL/GenBank/DDBJ whole genome shotgun (WGS) entry which is preliminary data.</text>
</comment>
<name>A0A917HEZ5_9BACL</name>
<dbReference type="InterPro" id="IPR039498">
    <property type="entry name" value="NTP_transf_5"/>
</dbReference>
<sequence>MSSPNALDKRSFSKEFNMLLLLLQSDRTVTFEEAWEQSQQIDWNEFLFYVGYHHVNPVVYPLLKRLNDERQFVPPAIMQKMSHRFMKNTYEMLHLRGEMERVVQLLEGKGIRSLMLKGPTLAALLYGDISGRTSKDLDILVSKADMKLTEKLLMEEGYRLSEDTPLLLNNTERKTHHLSYFHYEKGIEIELHWRLNPDTVKEPDFEALWARRQVSTLHPSVHSLGNEDLFLYLVLHGTRHGWSCLRWLLDIDRIVAKPLERDTIQQLLQTYRGRDLIGLAFVLAQGLLGTKLPDALASLSASNKGEKLAPYVLIFMRERAILHPKPEKRDIAIYYNRYMLATMPFSQKGLYLLNKIYPSSWDAEVLPLPKALHFLYFPLRPFLWIWRQVKRQSI</sequence>
<gene>
    <name evidence="1" type="ORF">GCM10010918_36300</name>
</gene>
<reference evidence="1 2" key="1">
    <citation type="journal article" date="2014" name="Int. J. Syst. Evol. Microbiol.">
        <title>Complete genome sequence of Corynebacterium casei LMG S-19264T (=DSM 44701T), isolated from a smear-ripened cheese.</title>
        <authorList>
            <consortium name="US DOE Joint Genome Institute (JGI-PGF)"/>
            <person name="Walter F."/>
            <person name="Albersmeier A."/>
            <person name="Kalinowski J."/>
            <person name="Ruckert C."/>
        </authorList>
    </citation>
    <scope>NUCLEOTIDE SEQUENCE [LARGE SCALE GENOMIC DNA]</scope>
    <source>
        <strain evidence="1 2">CGMCC 1.15286</strain>
    </source>
</reference>
<evidence type="ECO:0008006" key="3">
    <source>
        <dbReference type="Google" id="ProtNLM"/>
    </source>
</evidence>
<keyword evidence="2" id="KW-1185">Reference proteome</keyword>
<dbReference type="Gene3D" id="3.30.460.40">
    <property type="match status" value="1"/>
</dbReference>